<evidence type="ECO:0000313" key="1">
    <source>
        <dbReference type="EMBL" id="KAF2168797.1"/>
    </source>
</evidence>
<name>A0A6A6CND8_ZASCE</name>
<organism evidence="1 2">
    <name type="scientific">Zasmidium cellare ATCC 36951</name>
    <dbReference type="NCBI Taxonomy" id="1080233"/>
    <lineage>
        <taxon>Eukaryota</taxon>
        <taxon>Fungi</taxon>
        <taxon>Dikarya</taxon>
        <taxon>Ascomycota</taxon>
        <taxon>Pezizomycotina</taxon>
        <taxon>Dothideomycetes</taxon>
        <taxon>Dothideomycetidae</taxon>
        <taxon>Mycosphaerellales</taxon>
        <taxon>Mycosphaerellaceae</taxon>
        <taxon>Zasmidium</taxon>
    </lineage>
</organism>
<evidence type="ECO:0000313" key="2">
    <source>
        <dbReference type="Proteomes" id="UP000799537"/>
    </source>
</evidence>
<dbReference type="EMBL" id="ML993589">
    <property type="protein sequence ID" value="KAF2168797.1"/>
    <property type="molecule type" value="Genomic_DNA"/>
</dbReference>
<proteinExistence type="predicted"/>
<dbReference type="Proteomes" id="UP000799537">
    <property type="component" value="Unassembled WGS sequence"/>
</dbReference>
<dbReference type="GeneID" id="54558838"/>
<sequence>MTPTNARLGVLAVLRMTAPRSLQSLTQSAANAGLDGNSLSPWYNSQFGTDPIDPSTATGPQLSVVNGAAQASFLLSQETNDGSGFLPAFQVRAVQTFRIPQGYFYFVLADVAVTSQGDTSCGVSFAAENAGLPSLFLNPGESYVGSVNGSGTMAFSESTYVSFSASCQGHADATVRIDNFVDHTDSDNIIVGEPIHLFNRKSIHDNSRSIYLVNDDYFAVDIKSINNDGDPTHYIELRNIFVVFCVYPVHRI</sequence>
<dbReference type="AlphaFoldDB" id="A0A6A6CND8"/>
<keyword evidence="2" id="KW-1185">Reference proteome</keyword>
<gene>
    <name evidence="1" type="ORF">M409DRAFT_20813</name>
</gene>
<dbReference type="RefSeq" id="XP_033669686.1">
    <property type="nucleotide sequence ID" value="XM_033805566.1"/>
</dbReference>
<accession>A0A6A6CND8</accession>
<protein>
    <submittedName>
        <fullName evidence="1">Uncharacterized protein</fullName>
    </submittedName>
</protein>
<reference evidence="1" key="1">
    <citation type="journal article" date="2020" name="Stud. Mycol.">
        <title>101 Dothideomycetes genomes: a test case for predicting lifestyles and emergence of pathogens.</title>
        <authorList>
            <person name="Haridas S."/>
            <person name="Albert R."/>
            <person name="Binder M."/>
            <person name="Bloem J."/>
            <person name="Labutti K."/>
            <person name="Salamov A."/>
            <person name="Andreopoulos B."/>
            <person name="Baker S."/>
            <person name="Barry K."/>
            <person name="Bills G."/>
            <person name="Bluhm B."/>
            <person name="Cannon C."/>
            <person name="Castanera R."/>
            <person name="Culley D."/>
            <person name="Daum C."/>
            <person name="Ezra D."/>
            <person name="Gonzalez J."/>
            <person name="Henrissat B."/>
            <person name="Kuo A."/>
            <person name="Liang C."/>
            <person name="Lipzen A."/>
            <person name="Lutzoni F."/>
            <person name="Magnuson J."/>
            <person name="Mondo S."/>
            <person name="Nolan M."/>
            <person name="Ohm R."/>
            <person name="Pangilinan J."/>
            <person name="Park H.-J."/>
            <person name="Ramirez L."/>
            <person name="Alfaro M."/>
            <person name="Sun H."/>
            <person name="Tritt A."/>
            <person name="Yoshinaga Y."/>
            <person name="Zwiers L.-H."/>
            <person name="Turgeon B."/>
            <person name="Goodwin S."/>
            <person name="Spatafora J."/>
            <person name="Crous P."/>
            <person name="Grigoriev I."/>
        </authorList>
    </citation>
    <scope>NUCLEOTIDE SEQUENCE</scope>
    <source>
        <strain evidence="1">ATCC 36951</strain>
    </source>
</reference>